<reference evidence="4" key="1">
    <citation type="submission" date="2016-06" db="UniProtKB">
        <authorList>
            <consortium name="WormBaseParasite"/>
        </authorList>
    </citation>
    <scope>IDENTIFICATION</scope>
</reference>
<proteinExistence type="predicted"/>
<dbReference type="EMBL" id="UYSU01046643">
    <property type="protein sequence ID" value="VDM05600.1"/>
    <property type="molecule type" value="Genomic_DNA"/>
</dbReference>
<dbReference type="WBParaSite" id="SSLN_0001994001-mRNA-1">
    <property type="protein sequence ID" value="SSLN_0001994001-mRNA-1"/>
    <property type="gene ID" value="SSLN_0001994001"/>
</dbReference>
<dbReference type="Proteomes" id="UP000275846">
    <property type="component" value="Unassembled WGS sequence"/>
</dbReference>
<dbReference type="OrthoDB" id="6130531at2759"/>
<feature type="transmembrane region" description="Helical" evidence="1">
    <location>
        <begin position="69"/>
        <end position="92"/>
    </location>
</feature>
<keyword evidence="3" id="KW-1185">Reference proteome</keyword>
<gene>
    <name evidence="2" type="ORF">SSLN_LOCUS19214</name>
</gene>
<dbReference type="AlphaFoldDB" id="A0A183TRW6"/>
<evidence type="ECO:0000256" key="1">
    <source>
        <dbReference type="SAM" id="Phobius"/>
    </source>
</evidence>
<keyword evidence="1" id="KW-0812">Transmembrane</keyword>
<protein>
    <submittedName>
        <fullName evidence="2 4">Uncharacterized protein</fullName>
    </submittedName>
</protein>
<evidence type="ECO:0000313" key="3">
    <source>
        <dbReference type="Proteomes" id="UP000275846"/>
    </source>
</evidence>
<name>A0A183TRW6_SCHSO</name>
<evidence type="ECO:0000313" key="2">
    <source>
        <dbReference type="EMBL" id="VDM05600.1"/>
    </source>
</evidence>
<keyword evidence="1" id="KW-0472">Membrane</keyword>
<keyword evidence="1" id="KW-1133">Transmembrane helix</keyword>
<sequence>MDPRSDCEPAIRLGSDILLEDGRTAEQSRICRPRPCNRYLRLGTPEKTSQFSLRASAPAMNLIRQSMSIMGWLVFGLITLIPGASVLAYWSVYLQHHRTGYEST</sequence>
<organism evidence="4">
    <name type="scientific">Schistocephalus solidus</name>
    <name type="common">Tapeworm</name>
    <dbReference type="NCBI Taxonomy" id="70667"/>
    <lineage>
        <taxon>Eukaryota</taxon>
        <taxon>Metazoa</taxon>
        <taxon>Spiralia</taxon>
        <taxon>Lophotrochozoa</taxon>
        <taxon>Platyhelminthes</taxon>
        <taxon>Cestoda</taxon>
        <taxon>Eucestoda</taxon>
        <taxon>Diphyllobothriidea</taxon>
        <taxon>Diphyllobothriidae</taxon>
        <taxon>Schistocephalus</taxon>
    </lineage>
</organism>
<reference evidence="2 3" key="2">
    <citation type="submission" date="2018-11" db="EMBL/GenBank/DDBJ databases">
        <authorList>
            <consortium name="Pathogen Informatics"/>
        </authorList>
    </citation>
    <scope>NUCLEOTIDE SEQUENCE [LARGE SCALE GENOMIC DNA]</scope>
    <source>
        <strain evidence="2 3">NST_G2</strain>
    </source>
</reference>
<accession>A0A183TRW6</accession>
<evidence type="ECO:0000313" key="4">
    <source>
        <dbReference type="WBParaSite" id="SSLN_0001994001-mRNA-1"/>
    </source>
</evidence>